<proteinExistence type="predicted"/>
<organism evidence="1 2">
    <name type="scientific">Chitinophaga pinensis</name>
    <dbReference type="NCBI Taxonomy" id="79329"/>
    <lineage>
        <taxon>Bacteria</taxon>
        <taxon>Pseudomonadati</taxon>
        <taxon>Bacteroidota</taxon>
        <taxon>Chitinophagia</taxon>
        <taxon>Chitinophagales</taxon>
        <taxon>Chitinophagaceae</taxon>
        <taxon>Chitinophaga</taxon>
    </lineage>
</organism>
<dbReference type="AlphaFoldDB" id="A0A5C6M1K0"/>
<evidence type="ECO:0000313" key="2">
    <source>
        <dbReference type="Proteomes" id="UP000318815"/>
    </source>
</evidence>
<keyword evidence="2" id="KW-1185">Reference proteome</keyword>
<name>A0A5C6M1K0_9BACT</name>
<accession>A0A5C6M1K0</accession>
<dbReference type="RefSeq" id="WP_146304287.1">
    <property type="nucleotide sequence ID" value="NZ_VOHS01000004.1"/>
</dbReference>
<gene>
    <name evidence="1" type="ORF">FEF09_06090</name>
</gene>
<comment type="caution">
    <text evidence="1">The sequence shown here is derived from an EMBL/GenBank/DDBJ whole genome shotgun (WGS) entry which is preliminary data.</text>
</comment>
<dbReference type="EMBL" id="VOHS01000004">
    <property type="protein sequence ID" value="TWW01566.1"/>
    <property type="molecule type" value="Genomic_DNA"/>
</dbReference>
<dbReference type="Proteomes" id="UP000318815">
    <property type="component" value="Unassembled WGS sequence"/>
</dbReference>
<evidence type="ECO:0000313" key="1">
    <source>
        <dbReference type="EMBL" id="TWW01566.1"/>
    </source>
</evidence>
<sequence length="167" mass="19294">MYPETKKLIQSIQWNQFEGGYGDSPETVASSLLTLCDAEDEDSVYSILYSDLISHLKYGFDVFPITAPVVDVFTQLNEEHFAHQAILLDYLGYIYATDIREAVPVLSYPVRYSYAKKIKPPVPALKLSENFSKHITTEQTIRSYIRVMYTTPLLFFLKRKRSQEYLS</sequence>
<protein>
    <submittedName>
        <fullName evidence="1">Uncharacterized protein</fullName>
    </submittedName>
</protein>
<reference evidence="1 2" key="1">
    <citation type="submission" date="2019-08" db="EMBL/GenBank/DDBJ databases">
        <title>Whole genome sequencing of chitin degrading bacteria Chitinophaga pinensis YS16.</title>
        <authorList>
            <person name="Singh R.P."/>
            <person name="Manchanda G."/>
            <person name="Maurya I.K."/>
            <person name="Joshi N.K."/>
            <person name="Srivastava A.K."/>
        </authorList>
    </citation>
    <scope>NUCLEOTIDE SEQUENCE [LARGE SCALE GENOMIC DNA]</scope>
    <source>
        <strain evidence="1 2">YS-16</strain>
    </source>
</reference>